<proteinExistence type="predicted"/>
<accession>A0ABV6HEC9</accession>
<sequence length="362" mass="42386">MNKQQSLETFLKEAQIPKPVRRKRTFFDISGTSHYELAISNWYAYFFDQEEDHGLGNLFIECLFELVKRKTGKEISLRFFKVQKEVATKGGKRIDILVSGIEEDERKYIIIENKINHWLNNDLDAYWQHCVGAEDSKVGVVLSLNRETVPLTVQHKFVNVQHGEIINLVKEKLSTYKQEASYYLNEFITTIENLYTDLTMNEEVKFYYQNLENCNRIYDIVEKAYKYVIGQLAVASEILGLQASGKSDYHRYIFHPKHEGISYTIHFDKLFEQQKEITINIELYGKALLIEDMIDERVGGDAVVSVGLEHKVDRANGWLYYASKTYEVKEDELEELANFVAEKVRNDFEVFYDKIERVVSSR</sequence>
<dbReference type="Proteomes" id="UP001589774">
    <property type="component" value="Unassembled WGS sequence"/>
</dbReference>
<organism evidence="1 2">
    <name type="scientific">Olivibacter oleidegradans</name>
    <dbReference type="NCBI Taxonomy" id="760123"/>
    <lineage>
        <taxon>Bacteria</taxon>
        <taxon>Pseudomonadati</taxon>
        <taxon>Bacteroidota</taxon>
        <taxon>Sphingobacteriia</taxon>
        <taxon>Sphingobacteriales</taxon>
        <taxon>Sphingobacteriaceae</taxon>
        <taxon>Olivibacter</taxon>
    </lineage>
</organism>
<gene>
    <name evidence="1" type="ORF">ACFFI0_01465</name>
</gene>
<dbReference type="Pfam" id="PF14281">
    <property type="entry name" value="PDDEXK_4"/>
    <property type="match status" value="1"/>
</dbReference>
<evidence type="ECO:0000313" key="2">
    <source>
        <dbReference type="Proteomes" id="UP001589774"/>
    </source>
</evidence>
<keyword evidence="2" id="KW-1185">Reference proteome</keyword>
<dbReference type="RefSeq" id="WP_377476543.1">
    <property type="nucleotide sequence ID" value="NZ_JBHLWO010000001.1"/>
</dbReference>
<reference evidence="1 2" key="1">
    <citation type="submission" date="2024-09" db="EMBL/GenBank/DDBJ databases">
        <authorList>
            <person name="Sun Q."/>
            <person name="Mori K."/>
        </authorList>
    </citation>
    <scope>NUCLEOTIDE SEQUENCE [LARGE SCALE GENOMIC DNA]</scope>
    <source>
        <strain evidence="1 2">CCM 7765</strain>
    </source>
</reference>
<evidence type="ECO:0000313" key="1">
    <source>
        <dbReference type="EMBL" id="MFC0316949.1"/>
    </source>
</evidence>
<protein>
    <submittedName>
        <fullName evidence="1">PD-(D/E)XK nuclease family protein</fullName>
    </submittedName>
</protein>
<comment type="caution">
    <text evidence="1">The sequence shown here is derived from an EMBL/GenBank/DDBJ whole genome shotgun (WGS) entry which is preliminary data.</text>
</comment>
<dbReference type="EMBL" id="JBHLWO010000001">
    <property type="protein sequence ID" value="MFC0316949.1"/>
    <property type="molecule type" value="Genomic_DNA"/>
</dbReference>
<dbReference type="InterPro" id="IPR029470">
    <property type="entry name" value="PDDEXK_4"/>
</dbReference>
<name>A0ABV6HEC9_9SPHI</name>